<proteinExistence type="predicted"/>
<accession>A0A1H6T935</accession>
<evidence type="ECO:0000313" key="2">
    <source>
        <dbReference type="EMBL" id="SEI72342.1"/>
    </source>
</evidence>
<organism evidence="2 3">
    <name type="scientific">Deinococcus reticulitermitis</name>
    <dbReference type="NCBI Taxonomy" id="856736"/>
    <lineage>
        <taxon>Bacteria</taxon>
        <taxon>Thermotogati</taxon>
        <taxon>Deinococcota</taxon>
        <taxon>Deinococci</taxon>
        <taxon>Deinococcales</taxon>
        <taxon>Deinococcaceae</taxon>
        <taxon>Deinococcus</taxon>
    </lineage>
</organism>
<dbReference type="AlphaFoldDB" id="A0A1H6T935"/>
<name>A0A1H6T935_9DEIO</name>
<keyword evidence="3" id="KW-1185">Reference proteome</keyword>
<gene>
    <name evidence="2" type="ORF">SAMN04488058_101441</name>
</gene>
<dbReference type="RefSeq" id="WP_092262938.1">
    <property type="nucleotide sequence ID" value="NZ_FNZA01000001.1"/>
</dbReference>
<dbReference type="InterPro" id="IPR036390">
    <property type="entry name" value="WH_DNA-bd_sf"/>
</dbReference>
<sequence length="172" mass="18621">MFNPPTLEDLQETRRANEKLVLGALESKPEWVETELAKTTGLALSHLRAALASLLDQGRVRRLPGTGTRAVYGLADPGLADVPATPLTENARKVRDYLEGRADSALYMSEQLRLTREEVMAALSLLNAHGMVTCTFVGSLVIFRLKETPGSNANPETPARVGNGKKKAVQLA</sequence>
<evidence type="ECO:0000313" key="3">
    <source>
        <dbReference type="Proteomes" id="UP000199223"/>
    </source>
</evidence>
<feature type="region of interest" description="Disordered" evidence="1">
    <location>
        <begin position="148"/>
        <end position="172"/>
    </location>
</feature>
<evidence type="ECO:0000256" key="1">
    <source>
        <dbReference type="SAM" id="MobiDB-lite"/>
    </source>
</evidence>
<dbReference type="SUPFAM" id="SSF46785">
    <property type="entry name" value="Winged helix' DNA-binding domain"/>
    <property type="match status" value="1"/>
</dbReference>
<feature type="compositionally biased region" description="Basic residues" evidence="1">
    <location>
        <begin position="163"/>
        <end position="172"/>
    </location>
</feature>
<protein>
    <submittedName>
        <fullName evidence="2">Uncharacterized protein</fullName>
    </submittedName>
</protein>
<reference evidence="3" key="1">
    <citation type="submission" date="2016-10" db="EMBL/GenBank/DDBJ databases">
        <authorList>
            <person name="Varghese N."/>
            <person name="Submissions S."/>
        </authorList>
    </citation>
    <scope>NUCLEOTIDE SEQUENCE [LARGE SCALE GENOMIC DNA]</scope>
    <source>
        <strain evidence="3">CGMCC 1.10218</strain>
    </source>
</reference>
<dbReference type="STRING" id="856736.SAMN04488058_101441"/>
<dbReference type="Proteomes" id="UP000199223">
    <property type="component" value="Unassembled WGS sequence"/>
</dbReference>
<dbReference type="OrthoDB" id="73445at2"/>
<dbReference type="EMBL" id="FNZA01000001">
    <property type="protein sequence ID" value="SEI72342.1"/>
    <property type="molecule type" value="Genomic_DNA"/>
</dbReference>